<dbReference type="AlphaFoldDB" id="A0A1G7DXT8"/>
<accession>A0A1G7DXT8</accession>
<dbReference type="PIRSF" id="PIRSF036625">
    <property type="entry name" value="GAF_ANTAR"/>
    <property type="match status" value="1"/>
</dbReference>
<reference evidence="4 5" key="1">
    <citation type="submission" date="2016-10" db="EMBL/GenBank/DDBJ databases">
        <authorList>
            <person name="de Groot N.N."/>
        </authorList>
    </citation>
    <scope>NUCLEOTIDE SEQUENCE [LARGE SCALE GENOMIC DNA]</scope>
    <source>
        <strain evidence="4 5">MON 2.2</strain>
    </source>
</reference>
<organism evidence="4 5">
    <name type="scientific">Auraticoccus monumenti</name>
    <dbReference type="NCBI Taxonomy" id="675864"/>
    <lineage>
        <taxon>Bacteria</taxon>
        <taxon>Bacillati</taxon>
        <taxon>Actinomycetota</taxon>
        <taxon>Actinomycetes</taxon>
        <taxon>Propionibacteriales</taxon>
        <taxon>Propionibacteriaceae</taxon>
        <taxon>Auraticoccus</taxon>
    </lineage>
</organism>
<evidence type="ECO:0000313" key="5">
    <source>
        <dbReference type="Proteomes" id="UP000198546"/>
    </source>
</evidence>
<dbReference type="SMART" id="SM00065">
    <property type="entry name" value="GAF"/>
    <property type="match status" value="1"/>
</dbReference>
<evidence type="ECO:0000259" key="3">
    <source>
        <dbReference type="PROSITE" id="PS50921"/>
    </source>
</evidence>
<name>A0A1G7DXT8_9ACTN</name>
<dbReference type="SMART" id="SM01012">
    <property type="entry name" value="ANTAR"/>
    <property type="match status" value="1"/>
</dbReference>
<dbReference type="Gene3D" id="3.30.450.40">
    <property type="match status" value="1"/>
</dbReference>
<dbReference type="GO" id="GO:0003723">
    <property type="term" value="F:RNA binding"/>
    <property type="evidence" value="ECO:0007669"/>
    <property type="project" value="InterPro"/>
</dbReference>
<evidence type="ECO:0000313" key="4">
    <source>
        <dbReference type="EMBL" id="SDE56273.1"/>
    </source>
</evidence>
<feature type="domain" description="ANTAR" evidence="3">
    <location>
        <begin position="153"/>
        <end position="214"/>
    </location>
</feature>
<evidence type="ECO:0000256" key="2">
    <source>
        <dbReference type="ARBA" id="ARBA00023163"/>
    </source>
</evidence>
<proteinExistence type="predicted"/>
<dbReference type="InterPro" id="IPR003018">
    <property type="entry name" value="GAF"/>
</dbReference>
<dbReference type="STRING" id="675864.SAMN04489747_3754"/>
<dbReference type="EMBL" id="LT629688">
    <property type="protein sequence ID" value="SDE56273.1"/>
    <property type="molecule type" value="Genomic_DNA"/>
</dbReference>
<dbReference type="Pfam" id="PF03861">
    <property type="entry name" value="ANTAR"/>
    <property type="match status" value="1"/>
</dbReference>
<gene>
    <name evidence="4" type="ORF">SAMN04489747_3754</name>
</gene>
<dbReference type="Proteomes" id="UP000198546">
    <property type="component" value="Chromosome i"/>
</dbReference>
<dbReference type="PROSITE" id="PS50921">
    <property type="entry name" value="ANTAR"/>
    <property type="match status" value="1"/>
</dbReference>
<evidence type="ECO:0000256" key="1">
    <source>
        <dbReference type="ARBA" id="ARBA00023015"/>
    </source>
</evidence>
<dbReference type="InterPro" id="IPR036388">
    <property type="entry name" value="WH-like_DNA-bd_sf"/>
</dbReference>
<protein>
    <submittedName>
        <fullName evidence="4">GAF domain-containing protein</fullName>
    </submittedName>
</protein>
<dbReference type="InterPro" id="IPR005561">
    <property type="entry name" value="ANTAR"/>
</dbReference>
<keyword evidence="2" id="KW-0804">Transcription</keyword>
<keyword evidence="5" id="KW-1185">Reference proteome</keyword>
<dbReference type="InterPro" id="IPR029016">
    <property type="entry name" value="GAF-like_dom_sf"/>
</dbReference>
<sequence length="228" mass="24646">MQVLAERVRDISHRSDEAARLQRAVEAAVDLVAGCAHAGITVVEKGSVRTAAATDHVVLAGDQLQYELGEGPCLDSIRLQRTVVADDLTSDPRWPLWAPTVHERLGVSAMLSLLLFSDEGSFGSLNLYGRYPQVFDSDDIAVANALATHVGVAVWTGRAIAHRETALITRTVIGQAEGVLMERYRLTPAASFALLQRLSQTTNRKLVDLATELVTTGQLVALTDVHEP</sequence>
<dbReference type="InterPro" id="IPR012074">
    <property type="entry name" value="GAF_ANTAR"/>
</dbReference>
<dbReference type="Gene3D" id="1.10.10.10">
    <property type="entry name" value="Winged helix-like DNA-binding domain superfamily/Winged helix DNA-binding domain"/>
    <property type="match status" value="1"/>
</dbReference>
<keyword evidence="1" id="KW-0805">Transcription regulation</keyword>
<dbReference type="SUPFAM" id="SSF55781">
    <property type="entry name" value="GAF domain-like"/>
    <property type="match status" value="1"/>
</dbReference>
<dbReference type="Pfam" id="PF13185">
    <property type="entry name" value="GAF_2"/>
    <property type="match status" value="1"/>
</dbReference>